<comment type="caution">
    <text evidence="2">The sequence shown here is derived from an EMBL/GenBank/DDBJ whole genome shotgun (WGS) entry which is preliminary data.</text>
</comment>
<evidence type="ECO:0000313" key="3">
    <source>
        <dbReference type="Proteomes" id="UP001595632"/>
    </source>
</evidence>
<dbReference type="EMBL" id="JBHRTB010000010">
    <property type="protein sequence ID" value="MFC3142060.1"/>
    <property type="molecule type" value="Genomic_DNA"/>
</dbReference>
<dbReference type="PANTHER" id="PTHR38011">
    <property type="entry name" value="DIHYDROFOLATE REDUCTASE FAMILY PROTEIN (AFU_ORTHOLOGUE AFUA_8G06820)"/>
    <property type="match status" value="1"/>
</dbReference>
<reference evidence="3" key="1">
    <citation type="journal article" date="2019" name="Int. J. Syst. Evol. Microbiol.">
        <title>The Global Catalogue of Microorganisms (GCM) 10K type strain sequencing project: providing services to taxonomists for standard genome sequencing and annotation.</title>
        <authorList>
            <consortium name="The Broad Institute Genomics Platform"/>
            <consortium name="The Broad Institute Genome Sequencing Center for Infectious Disease"/>
            <person name="Wu L."/>
            <person name="Ma J."/>
        </authorList>
    </citation>
    <scope>NUCLEOTIDE SEQUENCE [LARGE SCALE GENOMIC DNA]</scope>
    <source>
        <strain evidence="3">KCTC 52366</strain>
    </source>
</reference>
<keyword evidence="3" id="KW-1185">Reference proteome</keyword>
<gene>
    <name evidence="2" type="ORF">ACFOGP_05035</name>
</gene>
<name>A0ABV7GPM1_9RHOB</name>
<dbReference type="InterPro" id="IPR024072">
    <property type="entry name" value="DHFR-like_dom_sf"/>
</dbReference>
<protein>
    <submittedName>
        <fullName evidence="2">Dihydrofolate reductase family protein</fullName>
    </submittedName>
</protein>
<dbReference type="InterPro" id="IPR002734">
    <property type="entry name" value="RibDG_C"/>
</dbReference>
<dbReference type="InterPro" id="IPR050765">
    <property type="entry name" value="Riboflavin_Biosynth_HTPR"/>
</dbReference>
<accession>A0ABV7GPM1</accession>
<evidence type="ECO:0000313" key="2">
    <source>
        <dbReference type="EMBL" id="MFC3142060.1"/>
    </source>
</evidence>
<proteinExistence type="predicted"/>
<dbReference type="Proteomes" id="UP001595632">
    <property type="component" value="Unassembled WGS sequence"/>
</dbReference>
<feature type="domain" description="Bacterial bifunctional deaminase-reductase C-terminal" evidence="1">
    <location>
        <begin position="5"/>
        <end position="169"/>
    </location>
</feature>
<evidence type="ECO:0000259" key="1">
    <source>
        <dbReference type="Pfam" id="PF01872"/>
    </source>
</evidence>
<sequence>MKTYIATATSLDGFIARENGALDWTEIPGQAAEDHGRDIMEAATDAYLIGRGSFETLMDLYGWPYDRPVWVMSRSLTPDDVPRALRDKIVLTGGSPAEVVGQMRGAGFTRVNIGGAELCRSFLREGLVNEIVISRLPVLIGSGIPLFGSLNGDFPLKHIETRAFASGIVTSTYQLALDTDAGRT</sequence>
<dbReference type="Gene3D" id="3.40.430.10">
    <property type="entry name" value="Dihydrofolate Reductase, subunit A"/>
    <property type="match status" value="1"/>
</dbReference>
<dbReference type="PANTHER" id="PTHR38011:SF11">
    <property type="entry name" value="2,5-DIAMINO-6-RIBOSYLAMINO-4(3H)-PYRIMIDINONE 5'-PHOSPHATE REDUCTASE"/>
    <property type="match status" value="1"/>
</dbReference>
<dbReference type="RefSeq" id="WP_275631697.1">
    <property type="nucleotide sequence ID" value="NZ_JARGYD010000002.1"/>
</dbReference>
<dbReference type="SUPFAM" id="SSF53597">
    <property type="entry name" value="Dihydrofolate reductase-like"/>
    <property type="match status" value="1"/>
</dbReference>
<dbReference type="Pfam" id="PF01872">
    <property type="entry name" value="RibD_C"/>
    <property type="match status" value="1"/>
</dbReference>
<organism evidence="2 3">
    <name type="scientific">Psychromarinibacter halotolerans</name>
    <dbReference type="NCBI Taxonomy" id="1775175"/>
    <lineage>
        <taxon>Bacteria</taxon>
        <taxon>Pseudomonadati</taxon>
        <taxon>Pseudomonadota</taxon>
        <taxon>Alphaproteobacteria</taxon>
        <taxon>Rhodobacterales</taxon>
        <taxon>Paracoccaceae</taxon>
        <taxon>Psychromarinibacter</taxon>
    </lineage>
</organism>